<dbReference type="EC" id="6.3.2.6" evidence="2"/>
<protein>
    <recommendedName>
        <fullName evidence="2">phosphoribosylaminoimidazolesuccinocarboxamide synthase</fullName>
        <ecNumber evidence="2">6.3.2.6</ecNumber>
    </recommendedName>
</protein>
<feature type="domain" description="SAICAR synthetase/ADE2 N-terminal" evidence="7">
    <location>
        <begin position="1"/>
        <end position="117"/>
    </location>
</feature>
<dbReference type="PANTHER" id="PTHR43700">
    <property type="entry name" value="PHOSPHORIBOSYLAMINOIMIDAZOLE-SUCCINOCARBOXAMIDE SYNTHASE"/>
    <property type="match status" value="1"/>
</dbReference>
<feature type="non-terminal residue" evidence="8">
    <location>
        <position position="1"/>
    </location>
</feature>
<dbReference type="Pfam" id="PF01259">
    <property type="entry name" value="SAICAR_synt"/>
    <property type="match status" value="1"/>
</dbReference>
<organism evidence="8">
    <name type="scientific">marine metagenome</name>
    <dbReference type="NCBI Taxonomy" id="408172"/>
    <lineage>
        <taxon>unclassified sequences</taxon>
        <taxon>metagenomes</taxon>
        <taxon>ecological metagenomes</taxon>
    </lineage>
</organism>
<dbReference type="InterPro" id="IPR028923">
    <property type="entry name" value="SAICAR_synt/ADE2_N"/>
</dbReference>
<evidence type="ECO:0000256" key="6">
    <source>
        <dbReference type="ARBA" id="ARBA00022840"/>
    </source>
</evidence>
<evidence type="ECO:0000313" key="8">
    <source>
        <dbReference type="EMBL" id="SVD67183.1"/>
    </source>
</evidence>
<accession>A0A382X899</accession>
<dbReference type="PROSITE" id="PS01058">
    <property type="entry name" value="SAICAR_SYNTHETASE_2"/>
    <property type="match status" value="1"/>
</dbReference>
<evidence type="ECO:0000256" key="4">
    <source>
        <dbReference type="ARBA" id="ARBA00022741"/>
    </source>
</evidence>
<gene>
    <name evidence="8" type="ORF">METZ01_LOCUS420037</name>
</gene>
<dbReference type="SUPFAM" id="SSF56104">
    <property type="entry name" value="SAICAR synthase-like"/>
    <property type="match status" value="1"/>
</dbReference>
<name>A0A382X899_9ZZZZ</name>
<dbReference type="Gene3D" id="3.30.470.20">
    <property type="entry name" value="ATP-grasp fold, B domain"/>
    <property type="match status" value="1"/>
</dbReference>
<keyword evidence="4" id="KW-0547">Nucleotide-binding</keyword>
<dbReference type="InterPro" id="IPR018236">
    <property type="entry name" value="SAICAR_synthetase_CS"/>
</dbReference>
<comment type="pathway">
    <text evidence="1">Purine metabolism; IMP biosynthesis via de novo pathway; 5-amino-1-(5-phospho-D-ribosyl)imidazole-4-carboxamide from 5-amino-1-(5-phospho-D-ribosyl)imidazole-4-carboxylate: step 1/2.</text>
</comment>
<sequence length="147" mass="16951">QPLFTPSTKADEGHDENISFEQAVEIEGREVAEKVRDLSLQIYTEAREYARERGIIIADTKFEFGKLGDELILIDEVLTPDSSRFWPLDEYEPGRGQHAFDKQFVRDYLETLDWDKTPPGPTLPDEIIERSQGRYLEAYEKLTGKAL</sequence>
<dbReference type="GO" id="GO:0004639">
    <property type="term" value="F:phosphoribosylaminoimidazolesuccinocarboxamide synthase activity"/>
    <property type="evidence" value="ECO:0007669"/>
    <property type="project" value="UniProtKB-EC"/>
</dbReference>
<dbReference type="AlphaFoldDB" id="A0A382X899"/>
<evidence type="ECO:0000256" key="3">
    <source>
        <dbReference type="ARBA" id="ARBA00022598"/>
    </source>
</evidence>
<keyword evidence="3" id="KW-0436">Ligase</keyword>
<evidence type="ECO:0000259" key="7">
    <source>
        <dbReference type="Pfam" id="PF01259"/>
    </source>
</evidence>
<dbReference type="GO" id="GO:0005737">
    <property type="term" value="C:cytoplasm"/>
    <property type="evidence" value="ECO:0007669"/>
    <property type="project" value="TreeGrafter"/>
</dbReference>
<evidence type="ECO:0000256" key="1">
    <source>
        <dbReference type="ARBA" id="ARBA00004672"/>
    </source>
</evidence>
<dbReference type="EMBL" id="UINC01165663">
    <property type="protein sequence ID" value="SVD67183.1"/>
    <property type="molecule type" value="Genomic_DNA"/>
</dbReference>
<keyword evidence="6" id="KW-0067">ATP-binding</keyword>
<dbReference type="GO" id="GO:0005524">
    <property type="term" value="F:ATP binding"/>
    <property type="evidence" value="ECO:0007669"/>
    <property type="project" value="UniProtKB-KW"/>
</dbReference>
<dbReference type="PANTHER" id="PTHR43700:SF1">
    <property type="entry name" value="PHOSPHORIBOSYLAMINOIMIDAZOLE-SUCCINOCARBOXAMIDE SYNTHASE"/>
    <property type="match status" value="1"/>
</dbReference>
<evidence type="ECO:0000256" key="2">
    <source>
        <dbReference type="ARBA" id="ARBA00012217"/>
    </source>
</evidence>
<proteinExistence type="predicted"/>
<dbReference type="UniPathway" id="UPA00074">
    <property type="reaction ID" value="UER00131"/>
</dbReference>
<evidence type="ECO:0000256" key="5">
    <source>
        <dbReference type="ARBA" id="ARBA00022755"/>
    </source>
</evidence>
<dbReference type="GO" id="GO:0006189">
    <property type="term" value="P:'de novo' IMP biosynthetic process"/>
    <property type="evidence" value="ECO:0007669"/>
    <property type="project" value="UniProtKB-UniPathway"/>
</dbReference>
<reference evidence="8" key="1">
    <citation type="submission" date="2018-05" db="EMBL/GenBank/DDBJ databases">
        <authorList>
            <person name="Lanie J.A."/>
            <person name="Ng W.-L."/>
            <person name="Kazmierczak K.M."/>
            <person name="Andrzejewski T.M."/>
            <person name="Davidsen T.M."/>
            <person name="Wayne K.J."/>
            <person name="Tettelin H."/>
            <person name="Glass J.I."/>
            <person name="Rusch D."/>
            <person name="Podicherti R."/>
            <person name="Tsui H.-C.T."/>
            <person name="Winkler M.E."/>
        </authorList>
    </citation>
    <scope>NUCLEOTIDE SEQUENCE</scope>
</reference>
<dbReference type="CDD" id="cd01414">
    <property type="entry name" value="SAICAR_synt_Sc"/>
    <property type="match status" value="1"/>
</dbReference>
<keyword evidence="5" id="KW-0658">Purine biosynthesis</keyword>